<keyword evidence="2" id="KW-1185">Reference proteome</keyword>
<organism evidence="1 2">
    <name type="scientific">Streptomyces macrosporus</name>
    <dbReference type="NCBI Taxonomy" id="44032"/>
    <lineage>
        <taxon>Bacteria</taxon>
        <taxon>Bacillati</taxon>
        <taxon>Actinomycetota</taxon>
        <taxon>Actinomycetes</taxon>
        <taxon>Kitasatosporales</taxon>
        <taxon>Streptomycetaceae</taxon>
        <taxon>Streptomyces</taxon>
    </lineage>
</organism>
<proteinExistence type="predicted"/>
<name>A0ABP5XPB7_9ACTN</name>
<dbReference type="Proteomes" id="UP001501638">
    <property type="component" value="Unassembled WGS sequence"/>
</dbReference>
<dbReference type="EMBL" id="BAAASZ010000042">
    <property type="protein sequence ID" value="GAA2463129.1"/>
    <property type="molecule type" value="Genomic_DNA"/>
</dbReference>
<accession>A0ABP5XPB7</accession>
<evidence type="ECO:0000313" key="1">
    <source>
        <dbReference type="EMBL" id="GAA2463129.1"/>
    </source>
</evidence>
<protein>
    <submittedName>
        <fullName evidence="1">Uncharacterized protein</fullName>
    </submittedName>
</protein>
<comment type="caution">
    <text evidence="1">The sequence shown here is derived from an EMBL/GenBank/DDBJ whole genome shotgun (WGS) entry which is preliminary data.</text>
</comment>
<gene>
    <name evidence="1" type="ORF">GCM10010405_54420</name>
</gene>
<dbReference type="RefSeq" id="WP_344328219.1">
    <property type="nucleotide sequence ID" value="NZ_BAAASZ010000042.1"/>
</dbReference>
<sequence>MAVRSRASQVSGVYGTPYQWQGPVLVPQKERGVRYDDPAITWTLARQLVRTLYGCTLVALEAELAA</sequence>
<evidence type="ECO:0000313" key="2">
    <source>
        <dbReference type="Proteomes" id="UP001501638"/>
    </source>
</evidence>
<reference evidence="2" key="1">
    <citation type="journal article" date="2019" name="Int. J. Syst. Evol. Microbiol.">
        <title>The Global Catalogue of Microorganisms (GCM) 10K type strain sequencing project: providing services to taxonomists for standard genome sequencing and annotation.</title>
        <authorList>
            <consortium name="The Broad Institute Genomics Platform"/>
            <consortium name="The Broad Institute Genome Sequencing Center for Infectious Disease"/>
            <person name="Wu L."/>
            <person name="Ma J."/>
        </authorList>
    </citation>
    <scope>NUCLEOTIDE SEQUENCE [LARGE SCALE GENOMIC DNA]</scope>
    <source>
        <strain evidence="2">JCM 6305</strain>
    </source>
</reference>